<sequence length="121" mass="13509">MQALVCGFIPVIFHLLMFFVPESPRYLISKGKESEAADALMWLRGAWIPEQIQAEFIEISISIKETTENSPSNWKSALEPGALKAISIGMTLFFFQVVCGIDAILFYTVDIFRTAGSTLNE</sequence>
<feature type="signal peptide" evidence="6">
    <location>
        <begin position="1"/>
        <end position="18"/>
    </location>
</feature>
<reference evidence="7" key="1">
    <citation type="submission" date="2021-06" db="EMBL/GenBank/DDBJ databases">
        <authorList>
            <person name="Hodson N. C."/>
            <person name="Mongue J. A."/>
            <person name="Jaron S. K."/>
        </authorList>
    </citation>
    <scope>NUCLEOTIDE SEQUENCE</scope>
</reference>
<evidence type="ECO:0000256" key="6">
    <source>
        <dbReference type="SAM" id="SignalP"/>
    </source>
</evidence>
<keyword evidence="3 5" id="KW-1133">Transmembrane helix</keyword>
<evidence type="ECO:0000313" key="7">
    <source>
        <dbReference type="EMBL" id="CAG7825986.1"/>
    </source>
</evidence>
<dbReference type="OrthoDB" id="6133115at2759"/>
<dbReference type="EMBL" id="CAJVCH010538172">
    <property type="protein sequence ID" value="CAG7825986.1"/>
    <property type="molecule type" value="Genomic_DNA"/>
</dbReference>
<evidence type="ECO:0000256" key="2">
    <source>
        <dbReference type="ARBA" id="ARBA00022692"/>
    </source>
</evidence>
<organism evidence="7 8">
    <name type="scientific">Allacma fusca</name>
    <dbReference type="NCBI Taxonomy" id="39272"/>
    <lineage>
        <taxon>Eukaryota</taxon>
        <taxon>Metazoa</taxon>
        <taxon>Ecdysozoa</taxon>
        <taxon>Arthropoda</taxon>
        <taxon>Hexapoda</taxon>
        <taxon>Collembola</taxon>
        <taxon>Symphypleona</taxon>
        <taxon>Sminthuridae</taxon>
        <taxon>Allacma</taxon>
    </lineage>
</organism>
<dbReference type="PANTHER" id="PTHR48021">
    <property type="match status" value="1"/>
</dbReference>
<evidence type="ECO:0008006" key="9">
    <source>
        <dbReference type="Google" id="ProtNLM"/>
    </source>
</evidence>
<keyword evidence="8" id="KW-1185">Reference proteome</keyword>
<protein>
    <recommendedName>
        <fullName evidence="9">Major facilitator superfamily (MFS) profile domain-containing protein</fullName>
    </recommendedName>
</protein>
<gene>
    <name evidence="7" type="ORF">AFUS01_LOCUS36060</name>
</gene>
<evidence type="ECO:0000256" key="5">
    <source>
        <dbReference type="SAM" id="Phobius"/>
    </source>
</evidence>
<evidence type="ECO:0000256" key="1">
    <source>
        <dbReference type="ARBA" id="ARBA00004370"/>
    </source>
</evidence>
<evidence type="ECO:0000256" key="4">
    <source>
        <dbReference type="ARBA" id="ARBA00023136"/>
    </source>
</evidence>
<feature type="non-terminal residue" evidence="7">
    <location>
        <position position="1"/>
    </location>
</feature>
<comment type="caution">
    <text evidence="7">The sequence shown here is derived from an EMBL/GenBank/DDBJ whole genome shotgun (WGS) entry which is preliminary data.</text>
</comment>
<evidence type="ECO:0000313" key="8">
    <source>
        <dbReference type="Proteomes" id="UP000708208"/>
    </source>
</evidence>
<dbReference type="Proteomes" id="UP000708208">
    <property type="component" value="Unassembled WGS sequence"/>
</dbReference>
<dbReference type="PANTHER" id="PTHR48021:SF1">
    <property type="entry name" value="GH07001P-RELATED"/>
    <property type="match status" value="1"/>
</dbReference>
<name>A0A8J2PSH0_9HEXA</name>
<dbReference type="AlphaFoldDB" id="A0A8J2PSH0"/>
<dbReference type="Pfam" id="PF00083">
    <property type="entry name" value="Sugar_tr"/>
    <property type="match status" value="1"/>
</dbReference>
<proteinExistence type="predicted"/>
<feature type="chain" id="PRO_5035250565" description="Major facilitator superfamily (MFS) profile domain-containing protein" evidence="6">
    <location>
        <begin position="19"/>
        <end position="121"/>
    </location>
</feature>
<keyword evidence="2 5" id="KW-0812">Transmembrane</keyword>
<accession>A0A8J2PSH0</accession>
<dbReference type="GO" id="GO:0016020">
    <property type="term" value="C:membrane"/>
    <property type="evidence" value="ECO:0007669"/>
    <property type="project" value="UniProtKB-SubCell"/>
</dbReference>
<feature type="transmembrane region" description="Helical" evidence="5">
    <location>
        <begin position="85"/>
        <end position="109"/>
    </location>
</feature>
<keyword evidence="6" id="KW-0732">Signal</keyword>
<evidence type="ECO:0000256" key="3">
    <source>
        <dbReference type="ARBA" id="ARBA00022989"/>
    </source>
</evidence>
<dbReference type="InterPro" id="IPR050549">
    <property type="entry name" value="MFS_Trehalose_Transporter"/>
</dbReference>
<comment type="subcellular location">
    <subcellularLocation>
        <location evidence="1">Membrane</location>
    </subcellularLocation>
</comment>
<dbReference type="InterPro" id="IPR005828">
    <property type="entry name" value="MFS_sugar_transport-like"/>
</dbReference>
<keyword evidence="4 5" id="KW-0472">Membrane</keyword>
<dbReference type="GO" id="GO:0022857">
    <property type="term" value="F:transmembrane transporter activity"/>
    <property type="evidence" value="ECO:0007669"/>
    <property type="project" value="InterPro"/>
</dbReference>